<dbReference type="eggNOG" id="COG0457">
    <property type="taxonomic scope" value="Bacteria"/>
</dbReference>
<evidence type="ECO:0000313" key="3">
    <source>
        <dbReference type="Proteomes" id="UP000010121"/>
    </source>
</evidence>
<dbReference type="RefSeq" id="WP_008031516.1">
    <property type="nucleotide sequence ID" value="NZ_ACYY01000017.1"/>
</dbReference>
<accession>C8S380</accession>
<dbReference type="Proteomes" id="UP000010121">
    <property type="component" value="Unassembled WGS sequence"/>
</dbReference>
<gene>
    <name evidence="2" type="ORF">Rsw2DRAFT_2508</name>
</gene>
<comment type="caution">
    <text evidence="2">The sequence shown here is derived from an EMBL/GenBank/DDBJ whole genome shotgun (WGS) entry which is preliminary data.</text>
</comment>
<dbReference type="OrthoDB" id="9777890at2"/>
<dbReference type="InterPro" id="IPR026634">
    <property type="entry name" value="TPST-like"/>
</dbReference>
<keyword evidence="3" id="KW-1185">Reference proteome</keyword>
<organism evidence="2 3">
    <name type="scientific">Rhodobacter ferrooxidans</name>
    <dbReference type="NCBI Taxonomy" id="371731"/>
    <lineage>
        <taxon>Bacteria</taxon>
        <taxon>Pseudomonadati</taxon>
        <taxon>Pseudomonadota</taxon>
        <taxon>Alphaproteobacteria</taxon>
        <taxon>Rhodobacterales</taxon>
        <taxon>Rhodobacter group</taxon>
        <taxon>Rhodobacter</taxon>
    </lineage>
</organism>
<dbReference type="InterPro" id="IPR027417">
    <property type="entry name" value="P-loop_NTPase"/>
</dbReference>
<keyword evidence="1" id="KW-0808">Transferase</keyword>
<dbReference type="SUPFAM" id="SSF52540">
    <property type="entry name" value="P-loop containing nucleoside triphosphate hydrolases"/>
    <property type="match status" value="1"/>
</dbReference>
<reference evidence="2 3" key="1">
    <citation type="submission" date="2009-08" db="EMBL/GenBank/DDBJ databases">
        <title>The draft genome of Rhodobacter sp. SW2.</title>
        <authorList>
            <consortium name="US DOE Joint Genome Institute (JGI-PGF)"/>
            <person name="Lucas S."/>
            <person name="Copeland A."/>
            <person name="Lapidus A."/>
            <person name="Glavina del Rio T."/>
            <person name="Tice H."/>
            <person name="Bruce D."/>
            <person name="Goodwin L."/>
            <person name="Pitluck S."/>
            <person name="Larimer F."/>
            <person name="Land M.L."/>
            <person name="Hauser L."/>
            <person name="Emerson D."/>
        </authorList>
    </citation>
    <scope>NUCLEOTIDE SEQUENCE [LARGE SCALE GENOMIC DNA]</scope>
    <source>
        <strain evidence="2 3">SW2</strain>
    </source>
</reference>
<proteinExistence type="predicted"/>
<dbReference type="Pfam" id="PF13469">
    <property type="entry name" value="Sulfotransfer_3"/>
    <property type="match status" value="1"/>
</dbReference>
<dbReference type="PANTHER" id="PTHR12788">
    <property type="entry name" value="PROTEIN-TYROSINE SULFOTRANSFERASE 2"/>
    <property type="match status" value="1"/>
</dbReference>
<dbReference type="STRING" id="371731.Rsw2DRAFT_2508"/>
<dbReference type="EMBL" id="ACYY01000017">
    <property type="protein sequence ID" value="EEW24562.1"/>
    <property type="molecule type" value="Genomic_DNA"/>
</dbReference>
<sequence>MVAQIDQTYIRTRPSKLWPRLLAYALFEGRPLTTRARWINPFIRAEFALFRRLPTMQACPAPVFIIGTGRSGTTILGIVLSMHRDVGFLNEPKLLWHTVIGSEDLIGSYGRGAARYRLAAADATAEARLAVERIYGAYLRLGRSRRLVDKYPEMMFRVPFLRALFPDARFLFLSRDGWDTCSSVGQWSSQHGTRVKGETHDWWGADQRKWQLLVAQIIPGHPDLAPHAAALRDLSDHQAMAAVEWIVTMREGLQQMHAHADAVMHVPYEGLCQRPVETVRRIEAFLGLPADPVFESYAAATLAPARPRARFALPAFLIEPFDATQAALRQAQGAP</sequence>
<evidence type="ECO:0008006" key="4">
    <source>
        <dbReference type="Google" id="ProtNLM"/>
    </source>
</evidence>
<evidence type="ECO:0000256" key="1">
    <source>
        <dbReference type="ARBA" id="ARBA00022679"/>
    </source>
</evidence>
<dbReference type="PANTHER" id="PTHR12788:SF10">
    <property type="entry name" value="PROTEIN-TYROSINE SULFOTRANSFERASE"/>
    <property type="match status" value="1"/>
</dbReference>
<name>C8S380_9RHOB</name>
<dbReference type="GO" id="GO:0008476">
    <property type="term" value="F:protein-tyrosine sulfotransferase activity"/>
    <property type="evidence" value="ECO:0007669"/>
    <property type="project" value="InterPro"/>
</dbReference>
<dbReference type="Gene3D" id="3.40.50.300">
    <property type="entry name" value="P-loop containing nucleotide triphosphate hydrolases"/>
    <property type="match status" value="1"/>
</dbReference>
<dbReference type="AlphaFoldDB" id="C8S380"/>
<protein>
    <recommendedName>
        <fullName evidence="4">Sulfotransferase</fullName>
    </recommendedName>
</protein>
<evidence type="ECO:0000313" key="2">
    <source>
        <dbReference type="EMBL" id="EEW24562.1"/>
    </source>
</evidence>